<evidence type="ECO:0000313" key="2">
    <source>
        <dbReference type="Proteomes" id="UP000077667"/>
    </source>
</evidence>
<dbReference type="RefSeq" id="WP_067753646.1">
    <property type="nucleotide sequence ID" value="NZ_CP015772.1"/>
</dbReference>
<reference evidence="1 2" key="1">
    <citation type="submission" date="2016-05" db="EMBL/GenBank/DDBJ databases">
        <title>Niabella ginsenosidivorans BS26 whole genome sequencing.</title>
        <authorList>
            <person name="Im W.T."/>
            <person name="Siddiqi M.Z."/>
        </authorList>
    </citation>
    <scope>NUCLEOTIDE SEQUENCE [LARGE SCALE GENOMIC DNA]</scope>
    <source>
        <strain evidence="1 2">BS26</strain>
    </source>
</reference>
<name>A0A1A9HZK6_9BACT</name>
<organism evidence="1 2">
    <name type="scientific">Niabella ginsenosidivorans</name>
    <dbReference type="NCBI Taxonomy" id="1176587"/>
    <lineage>
        <taxon>Bacteria</taxon>
        <taxon>Pseudomonadati</taxon>
        <taxon>Bacteroidota</taxon>
        <taxon>Chitinophagia</taxon>
        <taxon>Chitinophagales</taxon>
        <taxon>Chitinophagaceae</taxon>
        <taxon>Niabella</taxon>
    </lineage>
</organism>
<dbReference type="EMBL" id="CP015772">
    <property type="protein sequence ID" value="ANH80703.1"/>
    <property type="molecule type" value="Genomic_DNA"/>
</dbReference>
<proteinExistence type="predicted"/>
<gene>
    <name evidence="1" type="ORF">A8C56_06680</name>
</gene>
<dbReference type="AlphaFoldDB" id="A0A1A9HZK6"/>
<sequence length="266" mass="29567">MNNFINAITEAVLPAKYHASSVFEMETLAEEHPYSAALQLLLAARLHEANDPSLKKQWQKTLLYFKDPLFLQYQFYAKNNEIRKTGEPAAHNSHEAEVVDHKIETTPLPAIIASGTPQQAPLPAASGTTDIPGIKLEPLDAAKADLLFTPYYTVDYFAAQGIKLNDDANASDRFGTQLKSFTSWLKEMRRLPDATTGIRLSSKGAAEIEKMAEQSLSGKNEETAAMAEVWAKQGNKDKAIEIYQKLSLQNPSKRAYFAAKIEHLKK</sequence>
<keyword evidence="2" id="KW-1185">Reference proteome</keyword>
<evidence type="ECO:0000313" key="1">
    <source>
        <dbReference type="EMBL" id="ANH80703.1"/>
    </source>
</evidence>
<dbReference type="KEGG" id="nia:A8C56_06680"/>
<dbReference type="OrthoDB" id="594666at2"/>
<dbReference type="STRING" id="1176587.A8C56_06680"/>
<accession>A0A1A9HZK6</accession>
<protein>
    <submittedName>
        <fullName evidence="1">Uncharacterized protein</fullName>
    </submittedName>
</protein>
<dbReference type="Proteomes" id="UP000077667">
    <property type="component" value="Chromosome"/>
</dbReference>